<dbReference type="Proteomes" id="UP000624183">
    <property type="component" value="Unassembled WGS sequence"/>
</dbReference>
<comment type="caution">
    <text evidence="1">The sequence shown here is derived from an EMBL/GenBank/DDBJ whole genome shotgun (WGS) entry which is preliminary data.</text>
</comment>
<name>A0ABQ3CBV2_9ACTN</name>
<evidence type="ECO:0000313" key="1">
    <source>
        <dbReference type="EMBL" id="GGZ78085.1"/>
    </source>
</evidence>
<gene>
    <name evidence="1" type="ORF">GCM10010328_61180</name>
</gene>
<organism evidence="1 2">
    <name type="scientific">Streptomyces rubiginosohelvolus</name>
    <dbReference type="NCBI Taxonomy" id="67362"/>
    <lineage>
        <taxon>Bacteria</taxon>
        <taxon>Bacillati</taxon>
        <taxon>Actinomycetota</taxon>
        <taxon>Actinomycetes</taxon>
        <taxon>Kitasatosporales</taxon>
        <taxon>Streptomycetaceae</taxon>
        <taxon>Streptomyces</taxon>
    </lineage>
</organism>
<proteinExistence type="predicted"/>
<evidence type="ECO:0000313" key="2">
    <source>
        <dbReference type="Proteomes" id="UP000624183"/>
    </source>
</evidence>
<dbReference type="EMBL" id="BMUW01000018">
    <property type="protein sequence ID" value="GGZ78085.1"/>
    <property type="molecule type" value="Genomic_DNA"/>
</dbReference>
<protein>
    <submittedName>
        <fullName evidence="1">Uncharacterized protein</fullName>
    </submittedName>
</protein>
<sequence>MLIGGKGASRFAARRSSLTHRCTLAAPASELLPRVNRLVGKGLGGHPNVRPVSAIGLVGGMVLGAIFASM</sequence>
<keyword evidence="2" id="KW-1185">Reference proteome</keyword>
<reference evidence="2" key="1">
    <citation type="journal article" date="2019" name="Int. J. Syst. Evol. Microbiol.">
        <title>The Global Catalogue of Microorganisms (GCM) 10K type strain sequencing project: providing services to taxonomists for standard genome sequencing and annotation.</title>
        <authorList>
            <consortium name="The Broad Institute Genomics Platform"/>
            <consortium name="The Broad Institute Genome Sequencing Center for Infectious Disease"/>
            <person name="Wu L."/>
            <person name="Ma J."/>
        </authorList>
    </citation>
    <scope>NUCLEOTIDE SEQUENCE [LARGE SCALE GENOMIC DNA]</scope>
    <source>
        <strain evidence="2">JCM 4602</strain>
    </source>
</reference>
<accession>A0ABQ3CBV2</accession>